<proteinExistence type="predicted"/>
<reference evidence="1" key="1">
    <citation type="submission" date="2023-03" db="EMBL/GenBank/DDBJ databases">
        <authorList>
            <person name="Julca I."/>
        </authorList>
    </citation>
    <scope>NUCLEOTIDE SEQUENCE</scope>
</reference>
<protein>
    <submittedName>
        <fullName evidence="1">OLC1v1016675C1</fullName>
    </submittedName>
</protein>
<dbReference type="EMBL" id="OX459125">
    <property type="protein sequence ID" value="CAI9115698.1"/>
    <property type="molecule type" value="Genomic_DNA"/>
</dbReference>
<evidence type="ECO:0000313" key="2">
    <source>
        <dbReference type="Proteomes" id="UP001161247"/>
    </source>
</evidence>
<name>A0AAV1E7P4_OLDCO</name>
<sequence length="156" mass="18096">MVELDYRPSTSLVLTNGNLKGDESPEKLLESLNLDGDYHSKDPRVYKELWHFAKRSNSKLRALQFEIQAKEKELEIQKLSRPQKKEEAVKEEVTSEVFKPLTEEEEGEVAYALSNSNRYGLFPGEEKPHTKKATFMLLSIPQKFMLFLTIQKLHII</sequence>
<dbReference type="AlphaFoldDB" id="A0AAV1E7P4"/>
<gene>
    <name evidence="1" type="ORF">OLC1_LOCUS22168</name>
</gene>
<keyword evidence="2" id="KW-1185">Reference proteome</keyword>
<accession>A0AAV1E7P4</accession>
<evidence type="ECO:0000313" key="1">
    <source>
        <dbReference type="EMBL" id="CAI9115698.1"/>
    </source>
</evidence>
<dbReference type="Proteomes" id="UP001161247">
    <property type="component" value="Chromosome 8"/>
</dbReference>
<organism evidence="1 2">
    <name type="scientific">Oldenlandia corymbosa var. corymbosa</name>
    <dbReference type="NCBI Taxonomy" id="529605"/>
    <lineage>
        <taxon>Eukaryota</taxon>
        <taxon>Viridiplantae</taxon>
        <taxon>Streptophyta</taxon>
        <taxon>Embryophyta</taxon>
        <taxon>Tracheophyta</taxon>
        <taxon>Spermatophyta</taxon>
        <taxon>Magnoliopsida</taxon>
        <taxon>eudicotyledons</taxon>
        <taxon>Gunneridae</taxon>
        <taxon>Pentapetalae</taxon>
        <taxon>asterids</taxon>
        <taxon>lamiids</taxon>
        <taxon>Gentianales</taxon>
        <taxon>Rubiaceae</taxon>
        <taxon>Rubioideae</taxon>
        <taxon>Spermacoceae</taxon>
        <taxon>Hedyotis-Oldenlandia complex</taxon>
        <taxon>Oldenlandia</taxon>
    </lineage>
</organism>